<gene>
    <name evidence="1" type="ORF">D7321_06125</name>
</gene>
<reference evidence="1 2" key="1">
    <citation type="submission" date="2018-10" db="EMBL/GenBank/DDBJ databases">
        <title>Complete genome sequencing of Lactobacillus johnsonii ZLJ010.</title>
        <authorList>
            <person name="Zhang W."/>
            <person name="Ji H."/>
            <person name="Wang J."/>
            <person name="Zhang D."/>
            <person name="Liu H."/>
            <person name="Wang S."/>
            <person name="Wang Y."/>
        </authorList>
    </citation>
    <scope>NUCLEOTIDE SEQUENCE [LARGE SCALE GENOMIC DNA]</scope>
    <source>
        <strain evidence="1 2">ZLJ010</strain>
    </source>
</reference>
<dbReference type="Proteomes" id="UP000283758">
    <property type="component" value="Chromosome"/>
</dbReference>
<evidence type="ECO:0000313" key="1">
    <source>
        <dbReference type="EMBL" id="AZZ67686.1"/>
    </source>
</evidence>
<evidence type="ECO:0000313" key="2">
    <source>
        <dbReference type="Proteomes" id="UP000283758"/>
    </source>
</evidence>
<dbReference type="EMBL" id="CP032680">
    <property type="protein sequence ID" value="AZZ67686.1"/>
    <property type="molecule type" value="Genomic_DNA"/>
</dbReference>
<accession>A0A9W3Z1C1</accession>
<name>A0A9W3Z1C1_LACJH</name>
<dbReference type="AlphaFoldDB" id="A0A9W3Z1C1"/>
<organism evidence="1 2">
    <name type="scientific">Lactobacillus johnsonii</name>
    <dbReference type="NCBI Taxonomy" id="33959"/>
    <lineage>
        <taxon>Bacteria</taxon>
        <taxon>Bacillati</taxon>
        <taxon>Bacillota</taxon>
        <taxon>Bacilli</taxon>
        <taxon>Lactobacillales</taxon>
        <taxon>Lactobacillaceae</taxon>
        <taxon>Lactobacillus</taxon>
    </lineage>
</organism>
<sequence>MIVLTLTKFNFYFLTLGKLISKINSIFLKASKREPNKVESENIYFIRIISEKIGFFLKTLSKKNGTIKPM</sequence>
<proteinExistence type="predicted"/>
<protein>
    <submittedName>
        <fullName evidence="1">Uncharacterized protein</fullName>
    </submittedName>
</protein>